<evidence type="ECO:0000256" key="2">
    <source>
        <dbReference type="ARBA" id="ARBA00010876"/>
    </source>
</evidence>
<comment type="function">
    <text evidence="4">Responsible for synthesis of pseudouridine from uracil.</text>
</comment>
<dbReference type="PANTHER" id="PTHR21600:SF35">
    <property type="entry name" value="PSEUDOURIDINE SYNTHASE"/>
    <property type="match status" value="1"/>
</dbReference>
<keyword evidence="8" id="KW-1185">Reference proteome</keyword>
<dbReference type="InterPro" id="IPR006224">
    <property type="entry name" value="PsdUridine_synth_RluA-like_CS"/>
</dbReference>
<dbReference type="SUPFAM" id="SSF55120">
    <property type="entry name" value="Pseudouridine synthase"/>
    <property type="match status" value="1"/>
</dbReference>
<organism evidence="7 8">
    <name type="scientific">Lactobacillus selangorensis</name>
    <dbReference type="NCBI Taxonomy" id="81857"/>
    <lineage>
        <taxon>Bacteria</taxon>
        <taxon>Bacillati</taxon>
        <taxon>Bacillota</taxon>
        <taxon>Bacilli</taxon>
        <taxon>Lactobacillales</taxon>
        <taxon>Lactobacillaceae</taxon>
        <taxon>Lactobacillus</taxon>
    </lineage>
</organism>
<dbReference type="OrthoDB" id="9807829at2"/>
<comment type="caution">
    <text evidence="7">The sequence shown here is derived from an EMBL/GenBank/DDBJ whole genome shotgun (WGS) entry which is preliminary data.</text>
</comment>
<dbReference type="PATRIC" id="fig|81857.3.peg.1454"/>
<dbReference type="GO" id="GO:0000455">
    <property type="term" value="P:enzyme-directed rRNA pseudouridine synthesis"/>
    <property type="evidence" value="ECO:0007669"/>
    <property type="project" value="TreeGrafter"/>
</dbReference>
<dbReference type="AlphaFoldDB" id="A0A0R2FU41"/>
<feature type="active site" evidence="3">
    <location>
        <position position="134"/>
    </location>
</feature>
<feature type="domain" description="Pseudouridine synthase RsuA/RluA-like" evidence="5">
    <location>
        <begin position="87"/>
        <end position="240"/>
    </location>
</feature>
<dbReference type="Proteomes" id="UP000051751">
    <property type="component" value="Unassembled WGS sequence"/>
</dbReference>
<proteinExistence type="inferred from homology"/>
<dbReference type="STRING" id="81857.IV38_GL001444"/>
<evidence type="ECO:0000313" key="9">
    <source>
        <dbReference type="Proteomes" id="UP000051751"/>
    </source>
</evidence>
<protein>
    <recommendedName>
        <fullName evidence="4">Pseudouridine synthase</fullName>
        <ecNumber evidence="4">5.4.99.-</ecNumber>
    </recommendedName>
</protein>
<dbReference type="InterPro" id="IPR020103">
    <property type="entry name" value="PsdUridine_synth_cat_dom_sf"/>
</dbReference>
<gene>
    <name evidence="6" type="ORF">IV38_GL001444</name>
    <name evidence="7" type="ORF">IV40_GL001231</name>
</gene>
<dbReference type="EC" id="5.4.99.-" evidence="4"/>
<evidence type="ECO:0000256" key="1">
    <source>
        <dbReference type="ARBA" id="ARBA00000073"/>
    </source>
</evidence>
<reference evidence="8 9" key="1">
    <citation type="journal article" date="2015" name="Genome Announc.">
        <title>Expanding the biotechnology potential of lactobacilli through comparative genomics of 213 strains and associated genera.</title>
        <authorList>
            <person name="Sun Z."/>
            <person name="Harris H.M."/>
            <person name="McCann A."/>
            <person name="Guo C."/>
            <person name="Argimon S."/>
            <person name="Zhang W."/>
            <person name="Yang X."/>
            <person name="Jeffery I.B."/>
            <person name="Cooney J.C."/>
            <person name="Kagawa T.F."/>
            <person name="Liu W."/>
            <person name="Song Y."/>
            <person name="Salvetti E."/>
            <person name="Wrobel A."/>
            <person name="Rasinkangas P."/>
            <person name="Parkhill J."/>
            <person name="Rea M.C."/>
            <person name="O'Sullivan O."/>
            <person name="Ritari J."/>
            <person name="Douillard F.P."/>
            <person name="Paul Ross R."/>
            <person name="Yang R."/>
            <person name="Briner A.E."/>
            <person name="Felis G.E."/>
            <person name="de Vos W.M."/>
            <person name="Barrangou R."/>
            <person name="Klaenhammer T.R."/>
            <person name="Caufield P.W."/>
            <person name="Cui Y."/>
            <person name="Zhang H."/>
            <person name="O'Toole P.W."/>
        </authorList>
    </citation>
    <scope>NUCLEOTIDE SEQUENCE [LARGE SCALE GENOMIC DNA]</scope>
    <source>
        <strain evidence="6 9">ATCC BAA-66</strain>
        <strain evidence="7 8">DSM 13344</strain>
    </source>
</reference>
<dbReference type="GO" id="GO:0009982">
    <property type="term" value="F:pseudouridine synthase activity"/>
    <property type="evidence" value="ECO:0007669"/>
    <property type="project" value="InterPro"/>
</dbReference>
<evidence type="ECO:0000256" key="4">
    <source>
        <dbReference type="RuleBase" id="RU362028"/>
    </source>
</evidence>
<dbReference type="RefSeq" id="WP_082617926.1">
    <property type="nucleotide sequence ID" value="NZ_JQAT01000003.1"/>
</dbReference>
<dbReference type="CDD" id="cd02869">
    <property type="entry name" value="PseudoU_synth_RluA_like"/>
    <property type="match status" value="1"/>
</dbReference>
<name>A0A0R2FU41_9LACO</name>
<evidence type="ECO:0000256" key="3">
    <source>
        <dbReference type="PIRSR" id="PIRSR606225-1"/>
    </source>
</evidence>
<comment type="similarity">
    <text evidence="2 4">Belongs to the pseudouridine synthase RluA family.</text>
</comment>
<dbReference type="PANTHER" id="PTHR21600">
    <property type="entry name" value="MITOCHONDRIAL RNA PSEUDOURIDINE SYNTHASE"/>
    <property type="match status" value="1"/>
</dbReference>
<dbReference type="NCBIfam" id="TIGR00005">
    <property type="entry name" value="rluA_subfam"/>
    <property type="match status" value="1"/>
</dbReference>
<dbReference type="PROSITE" id="PS01129">
    <property type="entry name" value="PSI_RLU"/>
    <property type="match status" value="1"/>
</dbReference>
<evidence type="ECO:0000313" key="7">
    <source>
        <dbReference type="EMBL" id="KRN31945.1"/>
    </source>
</evidence>
<dbReference type="GO" id="GO:0140098">
    <property type="term" value="F:catalytic activity, acting on RNA"/>
    <property type="evidence" value="ECO:0007669"/>
    <property type="project" value="UniProtKB-ARBA"/>
</dbReference>
<dbReference type="EMBL" id="JQAZ01000003">
    <property type="protein sequence ID" value="KRN31945.1"/>
    <property type="molecule type" value="Genomic_DNA"/>
</dbReference>
<dbReference type="InterPro" id="IPR006225">
    <property type="entry name" value="PsdUridine_synth_RluC/D"/>
</dbReference>
<comment type="catalytic activity">
    <reaction evidence="1 4">
        <text>a uridine in RNA = a pseudouridine in RNA</text>
        <dbReference type="Rhea" id="RHEA:48348"/>
        <dbReference type="Rhea" id="RHEA-COMP:12068"/>
        <dbReference type="Rhea" id="RHEA-COMP:12069"/>
        <dbReference type="ChEBI" id="CHEBI:65314"/>
        <dbReference type="ChEBI" id="CHEBI:65315"/>
    </reaction>
</comment>
<evidence type="ECO:0000313" key="6">
    <source>
        <dbReference type="EMBL" id="KRN28444.1"/>
    </source>
</evidence>
<accession>A0A0R2FU41</accession>
<dbReference type="EMBL" id="JQAT01000003">
    <property type="protein sequence ID" value="KRN28444.1"/>
    <property type="molecule type" value="Genomic_DNA"/>
</dbReference>
<dbReference type="Proteomes" id="UP000051645">
    <property type="component" value="Unassembled WGS sequence"/>
</dbReference>
<dbReference type="InterPro" id="IPR050188">
    <property type="entry name" value="RluA_PseudoU_synthase"/>
</dbReference>
<sequence length="314" mass="35765">MKYQWRFEAKEPEPLKRFLTQNGISKRQLARMKFAGGMIFVGHHQRHVQFILHRGDLVTVFTAPEQAAVSVRPSKQPVTVAYEDDEYLVVDKPPYVASLPAANHPDDTMANRVRYYLEHEHAESDAVHIVTRLDRDTSGLMLFAKSSWAHARVDKELHQHTVQKTYLAIVSHNFIGQPQHGNIKAPLAPSPEFYMRRVVDPNGKKAWTEYTVLENFADAAVVEVQLHTGRTHQIRAHFASIGHPLLGDSLYGGPLGYGLKRQALHCWRLAFEQPFSQTDLRLESPLPADLKQVWSELRRNENGIHMDKNNDGTA</sequence>
<keyword evidence="4" id="KW-0413">Isomerase</keyword>
<dbReference type="Gene3D" id="3.30.2350.10">
    <property type="entry name" value="Pseudouridine synthase"/>
    <property type="match status" value="1"/>
</dbReference>
<dbReference type="InterPro" id="IPR006145">
    <property type="entry name" value="PsdUridine_synth_RsuA/RluA"/>
</dbReference>
<dbReference type="Pfam" id="PF00849">
    <property type="entry name" value="PseudoU_synth_2"/>
    <property type="match status" value="1"/>
</dbReference>
<evidence type="ECO:0000313" key="8">
    <source>
        <dbReference type="Proteomes" id="UP000051645"/>
    </source>
</evidence>
<dbReference type="GO" id="GO:0003723">
    <property type="term" value="F:RNA binding"/>
    <property type="evidence" value="ECO:0007669"/>
    <property type="project" value="InterPro"/>
</dbReference>
<evidence type="ECO:0000259" key="5">
    <source>
        <dbReference type="Pfam" id="PF00849"/>
    </source>
</evidence>